<feature type="domain" description="HTH gntR-type" evidence="4">
    <location>
        <begin position="11"/>
        <end position="78"/>
    </location>
</feature>
<dbReference type="InterPro" id="IPR000524">
    <property type="entry name" value="Tscrpt_reg_HTH_GntR"/>
</dbReference>
<comment type="caution">
    <text evidence="5">The sequence shown here is derived from an EMBL/GenBank/DDBJ whole genome shotgun (WGS) entry which is preliminary data.</text>
</comment>
<dbReference type="Gene3D" id="1.10.10.10">
    <property type="entry name" value="Winged helix-like DNA-binding domain superfamily/Winged helix DNA-binding domain"/>
    <property type="match status" value="1"/>
</dbReference>
<dbReference type="InterPro" id="IPR036390">
    <property type="entry name" value="WH_DNA-bd_sf"/>
</dbReference>
<evidence type="ECO:0000256" key="1">
    <source>
        <dbReference type="ARBA" id="ARBA00023015"/>
    </source>
</evidence>
<dbReference type="SUPFAM" id="SSF46785">
    <property type="entry name" value="Winged helix' DNA-binding domain"/>
    <property type="match status" value="1"/>
</dbReference>
<evidence type="ECO:0000259" key="4">
    <source>
        <dbReference type="PROSITE" id="PS50949"/>
    </source>
</evidence>
<accession>A0ABT6I575</accession>
<evidence type="ECO:0000313" key="5">
    <source>
        <dbReference type="EMBL" id="MDH4572844.1"/>
    </source>
</evidence>
<organism evidence="5 6">
    <name type="scientific">Salinicola acroporae</name>
    <dbReference type="NCBI Taxonomy" id="1541440"/>
    <lineage>
        <taxon>Bacteria</taxon>
        <taxon>Pseudomonadati</taxon>
        <taxon>Pseudomonadota</taxon>
        <taxon>Gammaproteobacteria</taxon>
        <taxon>Oceanospirillales</taxon>
        <taxon>Halomonadaceae</taxon>
        <taxon>Salinicola</taxon>
    </lineage>
</organism>
<dbReference type="EMBL" id="PGFS01000001">
    <property type="protein sequence ID" value="MDH4572844.1"/>
    <property type="molecule type" value="Genomic_DNA"/>
</dbReference>
<proteinExistence type="predicted"/>
<evidence type="ECO:0000256" key="2">
    <source>
        <dbReference type="ARBA" id="ARBA00023125"/>
    </source>
</evidence>
<keyword evidence="6" id="KW-1185">Reference proteome</keyword>
<dbReference type="PANTHER" id="PTHR43537">
    <property type="entry name" value="TRANSCRIPTIONAL REGULATOR, GNTR FAMILY"/>
    <property type="match status" value="1"/>
</dbReference>
<dbReference type="SMART" id="SM00345">
    <property type="entry name" value="HTH_GNTR"/>
    <property type="match status" value="1"/>
</dbReference>
<dbReference type="SMART" id="SM00895">
    <property type="entry name" value="FCD"/>
    <property type="match status" value="1"/>
</dbReference>
<dbReference type="InterPro" id="IPR011711">
    <property type="entry name" value="GntR_C"/>
</dbReference>
<evidence type="ECO:0000313" key="6">
    <source>
        <dbReference type="Proteomes" id="UP001162135"/>
    </source>
</evidence>
<dbReference type="Pfam" id="PF00392">
    <property type="entry name" value="GntR"/>
    <property type="match status" value="1"/>
</dbReference>
<name>A0ABT6I575_9GAMM</name>
<keyword evidence="1" id="KW-0805">Transcription regulation</keyword>
<protein>
    <submittedName>
        <fullName evidence="5">GntR family transcriptional regulator</fullName>
    </submittedName>
</protein>
<dbReference type="Gene3D" id="1.20.120.530">
    <property type="entry name" value="GntR ligand-binding domain-like"/>
    <property type="match status" value="1"/>
</dbReference>
<reference evidence="5" key="2">
    <citation type="submission" date="2017-11" db="EMBL/GenBank/DDBJ databases">
        <authorList>
            <person name="Das S.K."/>
        </authorList>
    </citation>
    <scope>NUCLEOTIDE SEQUENCE</scope>
    <source>
        <strain evidence="5">S4-41</strain>
    </source>
</reference>
<dbReference type="Pfam" id="PF07729">
    <property type="entry name" value="FCD"/>
    <property type="match status" value="1"/>
</dbReference>
<dbReference type="CDD" id="cd07377">
    <property type="entry name" value="WHTH_GntR"/>
    <property type="match status" value="1"/>
</dbReference>
<keyword evidence="3" id="KW-0804">Transcription</keyword>
<reference evidence="5" key="1">
    <citation type="journal article" date="2015" name="Antonie Van Leeuwenhoek">
        <title>Comparative 16S rRNA signatures and multilocus sequence analysis for the genus Salinicola and description of Salinicola acroporae sp. nov., isolated from coral Acropora digitifera.</title>
        <authorList>
            <person name="Lepcha R.T."/>
            <person name="Poddar A."/>
            <person name="Schumann P."/>
            <person name="Das S.K."/>
        </authorList>
    </citation>
    <scope>NUCLEOTIDE SEQUENCE</scope>
    <source>
        <strain evidence="5">S4-41</strain>
    </source>
</reference>
<evidence type="ECO:0000256" key="3">
    <source>
        <dbReference type="ARBA" id="ARBA00023163"/>
    </source>
</evidence>
<dbReference type="PANTHER" id="PTHR43537:SF49">
    <property type="entry name" value="TRANSCRIPTIONAL REGULATORY PROTEIN"/>
    <property type="match status" value="1"/>
</dbReference>
<dbReference type="Proteomes" id="UP001162135">
    <property type="component" value="Unassembled WGS sequence"/>
</dbReference>
<keyword evidence="2" id="KW-0238">DNA-binding</keyword>
<sequence length="227" mass="25647">MSWRYDVSEKSSRSEQAYQKILEGIREGSLKPGSRIKESAIAEWMNFSRTPVREALKRLEASGLLVVAPYSGMQIVKLGYQEVMELYHMRVVLEASAAGLAARHASDAEIFSLNEIQKRYESAQGAAEQARQNRIFHNAIFHAAHNRYLLKSLNSLRDSMALLGKTTFEVPGRSQEVVDEHKELFDAIAARDEERAQRAATHHILEAQKARIQMIGDELDDYQPSSS</sequence>
<gene>
    <name evidence="5" type="ORF">CUR86_10540</name>
</gene>
<dbReference type="InterPro" id="IPR008920">
    <property type="entry name" value="TF_FadR/GntR_C"/>
</dbReference>
<dbReference type="SUPFAM" id="SSF48008">
    <property type="entry name" value="GntR ligand-binding domain-like"/>
    <property type="match status" value="1"/>
</dbReference>
<dbReference type="InterPro" id="IPR036388">
    <property type="entry name" value="WH-like_DNA-bd_sf"/>
</dbReference>
<dbReference type="PROSITE" id="PS50949">
    <property type="entry name" value="HTH_GNTR"/>
    <property type="match status" value="1"/>
</dbReference>